<evidence type="ECO:0000313" key="1">
    <source>
        <dbReference type="EMBL" id="KAI4304644.1"/>
    </source>
</evidence>
<protein>
    <submittedName>
        <fullName evidence="1">Uncharacterized protein</fullName>
    </submittedName>
</protein>
<organism evidence="1 2">
    <name type="scientific">Melastoma candidum</name>
    <dbReference type="NCBI Taxonomy" id="119954"/>
    <lineage>
        <taxon>Eukaryota</taxon>
        <taxon>Viridiplantae</taxon>
        <taxon>Streptophyta</taxon>
        <taxon>Embryophyta</taxon>
        <taxon>Tracheophyta</taxon>
        <taxon>Spermatophyta</taxon>
        <taxon>Magnoliopsida</taxon>
        <taxon>eudicotyledons</taxon>
        <taxon>Gunneridae</taxon>
        <taxon>Pentapetalae</taxon>
        <taxon>rosids</taxon>
        <taxon>malvids</taxon>
        <taxon>Myrtales</taxon>
        <taxon>Melastomataceae</taxon>
        <taxon>Melastomatoideae</taxon>
        <taxon>Melastomateae</taxon>
        <taxon>Melastoma</taxon>
    </lineage>
</organism>
<name>A0ACB9L528_9MYRT</name>
<accession>A0ACB9L528</accession>
<comment type="caution">
    <text evidence="1">The sequence shown here is derived from an EMBL/GenBank/DDBJ whole genome shotgun (WGS) entry which is preliminary data.</text>
</comment>
<gene>
    <name evidence="1" type="ORF">MLD38_040123</name>
</gene>
<keyword evidence="2" id="KW-1185">Reference proteome</keyword>
<dbReference type="Proteomes" id="UP001057402">
    <property type="component" value="Chromosome 12"/>
</dbReference>
<dbReference type="EMBL" id="CM042891">
    <property type="protein sequence ID" value="KAI4304644.1"/>
    <property type="molecule type" value="Genomic_DNA"/>
</dbReference>
<sequence length="547" mass="61651">MEAGCHCHRPSPVDDAAGASDFFSVLTNIVRGNTCWKKAFSDPSIAVCLKPHHVEGVIFRLLDDPRLALRFFNFLGLHRGFSHSMPSFCLLVFGPISSGRLLPCWKPYWFITPAPGRHLAYVQSGRAVNGAIFLELMAQRGLFPEVRTLSALLNGSDRCRKFKLVVHLLECIVWSGVQPDVYVFSVVVRSLCEMRDFVKAKEAISSMEQSGCASSVVPYNVLINGLCKNLRFRDAVDLEEAELLSSELKRRGLPFNSVTYSVFINHFYKKEDSDKALQYLYEMDSRVIKGTVSGYNTVINWHCKLLDSSKAESFLNEMADSGITPTGVRYFISVDGYCKLDRAFSLLNDMVKRGLIPDTYTYCSLISGLCLTGKVAEAKGFVDNLHRQGITLNEMCYSELLHGYCRAGRLEDAIRTARDMVERGVNVDLVCYGILINGNLHEHDMCSVFSLLEEMREQRLKPDHVMKLDEAVSICDELTGEGCRPNVVTYTALINGLYSLAYGFITYDCCPWELGHYRMALELQDDMMRRGIMPTKVKYDNLSQKIC</sequence>
<reference evidence="2" key="1">
    <citation type="journal article" date="2023" name="Front. Plant Sci.">
        <title>Chromosomal-level genome assembly of Melastoma candidum provides insights into trichome evolution.</title>
        <authorList>
            <person name="Zhong Y."/>
            <person name="Wu W."/>
            <person name="Sun C."/>
            <person name="Zou P."/>
            <person name="Liu Y."/>
            <person name="Dai S."/>
            <person name="Zhou R."/>
        </authorList>
    </citation>
    <scope>NUCLEOTIDE SEQUENCE [LARGE SCALE GENOMIC DNA]</scope>
</reference>
<evidence type="ECO:0000313" key="2">
    <source>
        <dbReference type="Proteomes" id="UP001057402"/>
    </source>
</evidence>
<proteinExistence type="predicted"/>